<accession>A0A1I3X616</accession>
<dbReference type="EMBL" id="FORY01000041">
    <property type="protein sequence ID" value="SFK15282.1"/>
    <property type="molecule type" value="Genomic_DNA"/>
</dbReference>
<gene>
    <name evidence="1" type="ORF">SAMN04488138_14111</name>
</gene>
<organism evidence="1 2">
    <name type="scientific">Celeribacter halophilus</name>
    <dbReference type="NCBI Taxonomy" id="576117"/>
    <lineage>
        <taxon>Bacteria</taxon>
        <taxon>Pseudomonadati</taxon>
        <taxon>Pseudomonadota</taxon>
        <taxon>Alphaproteobacteria</taxon>
        <taxon>Rhodobacterales</taxon>
        <taxon>Roseobacteraceae</taxon>
        <taxon>Celeribacter</taxon>
    </lineage>
</organism>
<keyword evidence="2" id="KW-1185">Reference proteome</keyword>
<name>A0A1I3X616_9RHOB</name>
<reference evidence="1 2" key="1">
    <citation type="submission" date="2016-10" db="EMBL/GenBank/DDBJ databases">
        <authorList>
            <person name="de Groot N.N."/>
        </authorList>
    </citation>
    <scope>NUCLEOTIDE SEQUENCE [LARGE SCALE GENOMIC DNA]</scope>
    <source>
        <strain evidence="1 2">CGMCC 1.8891</strain>
    </source>
</reference>
<sequence length="84" mass="9487">MELEKPVPPRDAIIMQLNKVHSVKTIERVAAGLGETVDRIFDLAINMETEDGVIWVCGLRDESVIAFTTFGIENLRDLIEMDQE</sequence>
<dbReference type="AlphaFoldDB" id="A0A1I3X616"/>
<proteinExistence type="predicted"/>
<evidence type="ECO:0000313" key="1">
    <source>
        <dbReference type="EMBL" id="SFK15282.1"/>
    </source>
</evidence>
<dbReference type="Proteomes" id="UP000183299">
    <property type="component" value="Unassembled WGS sequence"/>
</dbReference>
<protein>
    <submittedName>
        <fullName evidence="1">Uncharacterized protein</fullName>
    </submittedName>
</protein>
<evidence type="ECO:0000313" key="2">
    <source>
        <dbReference type="Proteomes" id="UP000183299"/>
    </source>
</evidence>